<protein>
    <recommendedName>
        <fullName evidence="1">Peptidase C45 hydrolase domain-containing protein</fullName>
    </recommendedName>
</protein>
<dbReference type="EMBL" id="KV878126">
    <property type="protein sequence ID" value="OJI99494.1"/>
    <property type="molecule type" value="Genomic_DNA"/>
</dbReference>
<dbReference type="GeneID" id="63729909"/>
<dbReference type="InterPro" id="IPR005079">
    <property type="entry name" value="Peptidase_C45_hydrolase"/>
</dbReference>
<name>A0A1L9PDG2_ASPVE</name>
<feature type="domain" description="Peptidase C45 hydrolase" evidence="1">
    <location>
        <begin position="111"/>
        <end position="331"/>
    </location>
</feature>
<dbReference type="InterPro" id="IPR047801">
    <property type="entry name" value="Peptidase_C45"/>
</dbReference>
<dbReference type="Gene3D" id="3.60.60.10">
    <property type="entry name" value="Penicillin V Acylase, Chain A"/>
    <property type="match status" value="1"/>
</dbReference>
<reference evidence="3" key="1">
    <citation type="journal article" date="2017" name="Genome Biol.">
        <title>Comparative genomics reveals high biological diversity and specific adaptations in the industrially and medically important fungal genus Aspergillus.</title>
        <authorList>
            <person name="de Vries R.P."/>
            <person name="Riley R."/>
            <person name="Wiebenga A."/>
            <person name="Aguilar-Osorio G."/>
            <person name="Amillis S."/>
            <person name="Uchima C.A."/>
            <person name="Anderluh G."/>
            <person name="Asadollahi M."/>
            <person name="Askin M."/>
            <person name="Barry K."/>
            <person name="Battaglia E."/>
            <person name="Bayram O."/>
            <person name="Benocci T."/>
            <person name="Braus-Stromeyer S.A."/>
            <person name="Caldana C."/>
            <person name="Canovas D."/>
            <person name="Cerqueira G.C."/>
            <person name="Chen F."/>
            <person name="Chen W."/>
            <person name="Choi C."/>
            <person name="Clum A."/>
            <person name="Dos Santos R.A."/>
            <person name="Damasio A.R."/>
            <person name="Diallinas G."/>
            <person name="Emri T."/>
            <person name="Fekete E."/>
            <person name="Flipphi M."/>
            <person name="Freyberg S."/>
            <person name="Gallo A."/>
            <person name="Gournas C."/>
            <person name="Habgood R."/>
            <person name="Hainaut M."/>
            <person name="Harispe M.L."/>
            <person name="Henrissat B."/>
            <person name="Hilden K.S."/>
            <person name="Hope R."/>
            <person name="Hossain A."/>
            <person name="Karabika E."/>
            <person name="Karaffa L."/>
            <person name="Karanyi Z."/>
            <person name="Krasevec N."/>
            <person name="Kuo A."/>
            <person name="Kusch H."/>
            <person name="LaButti K."/>
            <person name="Lagendijk E.L."/>
            <person name="Lapidus A."/>
            <person name="Levasseur A."/>
            <person name="Lindquist E."/>
            <person name="Lipzen A."/>
            <person name="Logrieco A.F."/>
            <person name="MacCabe A."/>
            <person name="Maekelae M.R."/>
            <person name="Malavazi I."/>
            <person name="Melin P."/>
            <person name="Meyer V."/>
            <person name="Mielnichuk N."/>
            <person name="Miskei M."/>
            <person name="Molnar A.P."/>
            <person name="Mule G."/>
            <person name="Ngan C.Y."/>
            <person name="Orejas M."/>
            <person name="Orosz E."/>
            <person name="Ouedraogo J.P."/>
            <person name="Overkamp K.M."/>
            <person name="Park H.-S."/>
            <person name="Perrone G."/>
            <person name="Piumi F."/>
            <person name="Punt P.J."/>
            <person name="Ram A.F."/>
            <person name="Ramon A."/>
            <person name="Rauscher S."/>
            <person name="Record E."/>
            <person name="Riano-Pachon D.M."/>
            <person name="Robert V."/>
            <person name="Roehrig J."/>
            <person name="Ruller R."/>
            <person name="Salamov A."/>
            <person name="Salih N.S."/>
            <person name="Samson R.A."/>
            <person name="Sandor E."/>
            <person name="Sanguinetti M."/>
            <person name="Schuetze T."/>
            <person name="Sepcic K."/>
            <person name="Shelest E."/>
            <person name="Sherlock G."/>
            <person name="Sophianopoulou V."/>
            <person name="Squina F.M."/>
            <person name="Sun H."/>
            <person name="Susca A."/>
            <person name="Todd R.B."/>
            <person name="Tsang A."/>
            <person name="Unkles S.E."/>
            <person name="van de Wiele N."/>
            <person name="van Rossen-Uffink D."/>
            <person name="Oliveira J.V."/>
            <person name="Vesth T.C."/>
            <person name="Visser J."/>
            <person name="Yu J.-H."/>
            <person name="Zhou M."/>
            <person name="Andersen M.R."/>
            <person name="Archer D.B."/>
            <person name="Baker S.E."/>
            <person name="Benoit I."/>
            <person name="Brakhage A.A."/>
            <person name="Braus G.H."/>
            <person name="Fischer R."/>
            <person name="Frisvad J.C."/>
            <person name="Goldman G.H."/>
            <person name="Houbraken J."/>
            <person name="Oakley B."/>
            <person name="Pocsi I."/>
            <person name="Scazzocchio C."/>
            <person name="Seiboth B."/>
            <person name="vanKuyk P.A."/>
            <person name="Wortman J."/>
            <person name="Dyer P.S."/>
            <person name="Grigoriev I.V."/>
        </authorList>
    </citation>
    <scope>NUCLEOTIDE SEQUENCE [LARGE SCALE GENOMIC DNA]</scope>
    <source>
        <strain evidence="3">CBS 583.65</strain>
    </source>
</reference>
<gene>
    <name evidence="2" type="ORF">ASPVEDRAFT_50927</name>
</gene>
<accession>A0A1L9PDG2</accession>
<dbReference type="AlphaFoldDB" id="A0A1L9PDG2"/>
<evidence type="ECO:0000313" key="3">
    <source>
        <dbReference type="Proteomes" id="UP000184073"/>
    </source>
</evidence>
<organism evidence="2 3">
    <name type="scientific">Aspergillus versicolor CBS 583.65</name>
    <dbReference type="NCBI Taxonomy" id="1036611"/>
    <lineage>
        <taxon>Eukaryota</taxon>
        <taxon>Fungi</taxon>
        <taxon>Dikarya</taxon>
        <taxon>Ascomycota</taxon>
        <taxon>Pezizomycotina</taxon>
        <taxon>Eurotiomycetes</taxon>
        <taxon>Eurotiomycetidae</taxon>
        <taxon>Eurotiales</taxon>
        <taxon>Aspergillaceae</taxon>
        <taxon>Aspergillus</taxon>
        <taxon>Aspergillus subgen. Nidulantes</taxon>
    </lineage>
</organism>
<dbReference type="InterPro" id="IPR047794">
    <property type="entry name" value="C45_proenzyme-like"/>
</dbReference>
<dbReference type="Gene3D" id="1.10.10.2120">
    <property type="match status" value="1"/>
</dbReference>
<dbReference type="Proteomes" id="UP000184073">
    <property type="component" value="Unassembled WGS sequence"/>
</dbReference>
<dbReference type="OrthoDB" id="189997at2759"/>
<dbReference type="NCBIfam" id="NF040521">
    <property type="entry name" value="C45_proenzyme"/>
    <property type="match status" value="1"/>
</dbReference>
<evidence type="ECO:0000313" key="2">
    <source>
        <dbReference type="EMBL" id="OJI99494.1"/>
    </source>
</evidence>
<sequence>MHLQQIVCSGTPYAIGYTHGQGSKEEIARGITFYAGLFVQKSGLDWPQVQAQASEFAQLIQAKWPRYYEELKGVAEGAGRDILDIIALNVRSEIVFGRFSDGCTSLYCRGAGYSYIGQNWDWMEDQISNLVQLTIIQEGLPSIHMVTEAGIIGKIGFNSVGVGVCFNAIRARGLNRNGLPSHLGLRLALESSSAEAAANSLEKAGMASSAYILVGDATTAIGLEFTSTTFARLPLNEHGFIAHSNHLILHHPNVDEPKWLEDSPLRTETMGKNVLQTKEMSWAAFGGLFEDETNYPCSISRVQEGASDFATLFNITMDLDRKTAVVREGRPIAGDTKAVKLNLSF</sequence>
<proteinExistence type="predicted"/>
<dbReference type="Pfam" id="PF03417">
    <property type="entry name" value="AAT"/>
    <property type="match status" value="1"/>
</dbReference>
<dbReference type="VEuPathDB" id="FungiDB:ASPVEDRAFT_50927"/>
<dbReference type="PANTHER" id="PTHR34180:SF1">
    <property type="entry name" value="BETA-ALANYL-DOPAMINE_CARCININE HYDROLASE"/>
    <property type="match status" value="1"/>
</dbReference>
<keyword evidence="3" id="KW-1185">Reference proteome</keyword>
<dbReference type="STRING" id="1036611.A0A1L9PDG2"/>
<dbReference type="PANTHER" id="PTHR34180">
    <property type="entry name" value="PEPTIDASE C45"/>
    <property type="match status" value="1"/>
</dbReference>
<evidence type="ECO:0000259" key="1">
    <source>
        <dbReference type="Pfam" id="PF03417"/>
    </source>
</evidence>
<dbReference type="RefSeq" id="XP_040665257.1">
    <property type="nucleotide sequence ID" value="XM_040814398.1"/>
</dbReference>